<feature type="region of interest" description="Disordered" evidence="1">
    <location>
        <begin position="26"/>
        <end position="169"/>
    </location>
</feature>
<dbReference type="PANTHER" id="PTHR23099:SF0">
    <property type="entry name" value="GERM CELL NUCLEAR ACIDIC PROTEIN"/>
    <property type="match status" value="1"/>
</dbReference>
<dbReference type="InterPro" id="IPR036910">
    <property type="entry name" value="HMG_box_dom_sf"/>
</dbReference>
<evidence type="ECO:0000259" key="2">
    <source>
        <dbReference type="SMART" id="SM00731"/>
    </source>
</evidence>
<dbReference type="Gene3D" id="1.10.30.10">
    <property type="entry name" value="High mobility group box domain"/>
    <property type="match status" value="1"/>
</dbReference>
<dbReference type="RefSeq" id="XP_002173434.1">
    <property type="nucleotide sequence ID" value="XM_002173398.2"/>
</dbReference>
<accession>B6K1W0</accession>
<sequence length="423" mass="46681">MDNWSDDEEKDAQAFMEYIPTLGKPIVIDDSSDEEIPSSIVPNADKTDKKQVNESTSTHTGLKLPSVHVGSAMKRQSLATLGSSNSGKSVSSATGSPATPSSSSAIPSPSIPKSLRAPTPRSRLTMLATPRSRKSTTPLSTSSSSNAQIKTKSTHTTAGSAQKRSVSASSIARRARLQFEKQREQLASDFAKQLDDKVFGGMLAKSMKDENIEIVWSKSFATTAGRANLKRANPSTGKAYRAFIELSTKVVDSEEKLKNTLAHEMCHLACWMLDKVMQPQHGVAFKAWARKVMNEFPSVQVTTKHNYEIDYKFQWICTNNECEKIYGRHSKSIDPAVQVCGACRSRLLQIKPEVRQPNAFQQYMKDNMSKLKAANPTLTHKELMTKLATGYRELQEKKPTSTVTTITNDIKTMTIEDAIVVID</sequence>
<name>B6K1W0_SCHJY</name>
<evidence type="ECO:0000313" key="3">
    <source>
        <dbReference type="EMBL" id="EEB07141.1"/>
    </source>
</evidence>
<feature type="compositionally biased region" description="Low complexity" evidence="1">
    <location>
        <begin position="82"/>
        <end position="114"/>
    </location>
</feature>
<dbReference type="JaponicusDB" id="SJAG_02223"/>
<dbReference type="PANTHER" id="PTHR23099">
    <property type="entry name" value="TRANSCRIPTIONAL REGULATOR"/>
    <property type="match status" value="1"/>
</dbReference>
<dbReference type="AlphaFoldDB" id="B6K1W0"/>
<dbReference type="eggNOG" id="KOG3854">
    <property type="taxonomic scope" value="Eukaryota"/>
</dbReference>
<dbReference type="CDD" id="cd00084">
    <property type="entry name" value="HMG-box_SF"/>
    <property type="match status" value="1"/>
</dbReference>
<dbReference type="STRING" id="402676.B6K1W0"/>
<dbReference type="SUPFAM" id="SSF47095">
    <property type="entry name" value="HMG-box"/>
    <property type="match status" value="1"/>
</dbReference>
<dbReference type="InterPro" id="IPR009071">
    <property type="entry name" value="HMG_box_dom"/>
</dbReference>
<protein>
    <submittedName>
        <fullName evidence="3">HMG box protein</fullName>
    </submittedName>
</protein>
<dbReference type="HOGENOM" id="CLU_712049_0_0_1"/>
<gene>
    <name evidence="3" type="ORF">SJAG_02223</name>
</gene>
<evidence type="ECO:0000256" key="1">
    <source>
        <dbReference type="SAM" id="MobiDB-lite"/>
    </source>
</evidence>
<organism evidence="3 4">
    <name type="scientific">Schizosaccharomyces japonicus (strain yFS275 / FY16936)</name>
    <name type="common">Fission yeast</name>
    <dbReference type="NCBI Taxonomy" id="402676"/>
    <lineage>
        <taxon>Eukaryota</taxon>
        <taxon>Fungi</taxon>
        <taxon>Dikarya</taxon>
        <taxon>Ascomycota</taxon>
        <taxon>Taphrinomycotina</taxon>
        <taxon>Schizosaccharomycetes</taxon>
        <taxon>Schizosaccharomycetales</taxon>
        <taxon>Schizosaccharomycetaceae</taxon>
        <taxon>Schizosaccharomyces</taxon>
    </lineage>
</organism>
<feature type="compositionally biased region" description="Polar residues" evidence="1">
    <location>
        <begin position="146"/>
        <end position="163"/>
    </location>
</feature>
<dbReference type="Pfam" id="PF10263">
    <property type="entry name" value="SprT-like"/>
    <property type="match status" value="1"/>
</dbReference>
<feature type="compositionally biased region" description="Low complexity" evidence="1">
    <location>
        <begin position="135"/>
        <end position="145"/>
    </location>
</feature>
<proteinExistence type="predicted"/>
<dbReference type="Pfam" id="PF00505">
    <property type="entry name" value="HMG_box"/>
    <property type="match status" value="1"/>
</dbReference>
<dbReference type="EMBL" id="KE651166">
    <property type="protein sequence ID" value="EEB07141.1"/>
    <property type="molecule type" value="Genomic_DNA"/>
</dbReference>
<dbReference type="Proteomes" id="UP000001744">
    <property type="component" value="Unassembled WGS sequence"/>
</dbReference>
<reference evidence="3 4" key="1">
    <citation type="journal article" date="2011" name="Science">
        <title>Comparative functional genomics of the fission yeasts.</title>
        <authorList>
            <person name="Rhind N."/>
            <person name="Chen Z."/>
            <person name="Yassour M."/>
            <person name="Thompson D.A."/>
            <person name="Haas B.J."/>
            <person name="Habib N."/>
            <person name="Wapinski I."/>
            <person name="Roy S."/>
            <person name="Lin M.F."/>
            <person name="Heiman D.I."/>
            <person name="Young S.K."/>
            <person name="Furuya K."/>
            <person name="Guo Y."/>
            <person name="Pidoux A."/>
            <person name="Chen H.M."/>
            <person name="Robbertse B."/>
            <person name="Goldberg J.M."/>
            <person name="Aoki K."/>
            <person name="Bayne E.H."/>
            <person name="Berlin A.M."/>
            <person name="Desjardins C.A."/>
            <person name="Dobbs E."/>
            <person name="Dukaj L."/>
            <person name="Fan L."/>
            <person name="FitzGerald M.G."/>
            <person name="French C."/>
            <person name="Gujja S."/>
            <person name="Hansen K."/>
            <person name="Keifenheim D."/>
            <person name="Levin J.Z."/>
            <person name="Mosher R.A."/>
            <person name="Mueller C.A."/>
            <person name="Pfiffner J."/>
            <person name="Priest M."/>
            <person name="Russ C."/>
            <person name="Smialowska A."/>
            <person name="Swoboda P."/>
            <person name="Sykes S.M."/>
            <person name="Vaughn M."/>
            <person name="Vengrova S."/>
            <person name="Yoder R."/>
            <person name="Zeng Q."/>
            <person name="Allshire R."/>
            <person name="Baulcombe D."/>
            <person name="Birren B.W."/>
            <person name="Brown W."/>
            <person name="Ekwall K."/>
            <person name="Kellis M."/>
            <person name="Leatherwood J."/>
            <person name="Levin H."/>
            <person name="Margalit H."/>
            <person name="Martienssen R."/>
            <person name="Nieduszynski C.A."/>
            <person name="Spatafora J.W."/>
            <person name="Friedman N."/>
            <person name="Dalgaard J.Z."/>
            <person name="Baumann P."/>
            <person name="Niki H."/>
            <person name="Regev A."/>
            <person name="Nusbaum C."/>
        </authorList>
    </citation>
    <scope>NUCLEOTIDE SEQUENCE [LARGE SCALE GENOMIC DNA]</scope>
    <source>
        <strain evidence="4">yFS275 / FY16936</strain>
    </source>
</reference>
<dbReference type="GeneID" id="7050197"/>
<dbReference type="GO" id="GO:0006950">
    <property type="term" value="P:response to stress"/>
    <property type="evidence" value="ECO:0007669"/>
    <property type="project" value="UniProtKB-ARBA"/>
</dbReference>
<feature type="domain" description="SprT-like" evidence="2">
    <location>
        <begin position="188"/>
        <end position="350"/>
    </location>
</feature>
<evidence type="ECO:0000313" key="4">
    <source>
        <dbReference type="Proteomes" id="UP000001744"/>
    </source>
</evidence>
<dbReference type="InterPro" id="IPR006640">
    <property type="entry name" value="SprT-like_domain"/>
</dbReference>
<dbReference type="OrthoDB" id="20772at2759"/>
<dbReference type="VEuPathDB" id="FungiDB:SJAG_02223"/>
<keyword evidence="4" id="KW-1185">Reference proteome</keyword>
<dbReference type="SMART" id="SM00731">
    <property type="entry name" value="SprT"/>
    <property type="match status" value="1"/>
</dbReference>